<reference evidence="10 11" key="1">
    <citation type="submission" date="2016-08" db="EMBL/GenBank/DDBJ databases">
        <title>The complete genome of Streptomyces subrutilus 10-1-1.</title>
        <authorList>
            <person name="Chen X."/>
        </authorList>
    </citation>
    <scope>NUCLEOTIDE SEQUENCE [LARGE SCALE GENOMIC DNA]</scope>
    <source>
        <strain evidence="10 11">10-1-1</strain>
    </source>
</reference>
<evidence type="ECO:0000256" key="7">
    <source>
        <dbReference type="SAM" id="SignalP"/>
    </source>
</evidence>
<dbReference type="OrthoDB" id="9798386at2"/>
<dbReference type="InterPro" id="IPR050131">
    <property type="entry name" value="Peptidase_S8_subtilisin-like"/>
</dbReference>
<dbReference type="InterPro" id="IPR010259">
    <property type="entry name" value="S8pro/Inhibitor_I9"/>
</dbReference>
<keyword evidence="11" id="KW-1185">Reference proteome</keyword>
<gene>
    <name evidence="10" type="ORF">BGK67_12480</name>
</gene>
<comment type="caution">
    <text evidence="10">The sequence shown here is derived from an EMBL/GenBank/DDBJ whole genome shotgun (WGS) entry which is preliminary data.</text>
</comment>
<keyword evidence="4 5" id="KW-0720">Serine protease</keyword>
<feature type="active site" description="Charge relay system" evidence="5">
    <location>
        <position position="360"/>
    </location>
</feature>
<dbReference type="SUPFAM" id="SSF54897">
    <property type="entry name" value="Protease propeptides/inhibitors"/>
    <property type="match status" value="1"/>
</dbReference>
<dbReference type="Gene3D" id="3.30.70.80">
    <property type="entry name" value="Peptidase S8 propeptide/proteinase inhibitor I9"/>
    <property type="match status" value="1"/>
</dbReference>
<organism evidence="10 11">
    <name type="scientific">Streptomyces subrutilus</name>
    <dbReference type="NCBI Taxonomy" id="36818"/>
    <lineage>
        <taxon>Bacteria</taxon>
        <taxon>Bacillati</taxon>
        <taxon>Actinomycetota</taxon>
        <taxon>Actinomycetes</taxon>
        <taxon>Kitasatosporales</taxon>
        <taxon>Streptomycetaceae</taxon>
        <taxon>Streptomyces</taxon>
    </lineage>
</organism>
<dbReference type="GO" id="GO:0006508">
    <property type="term" value="P:proteolysis"/>
    <property type="evidence" value="ECO:0007669"/>
    <property type="project" value="UniProtKB-KW"/>
</dbReference>
<feature type="domain" description="Inhibitor I9" evidence="9">
    <location>
        <begin position="59"/>
        <end position="132"/>
    </location>
</feature>
<evidence type="ECO:0000256" key="1">
    <source>
        <dbReference type="ARBA" id="ARBA00011073"/>
    </source>
</evidence>
<feature type="active site" description="Charge relay system" evidence="5">
    <location>
        <position position="172"/>
    </location>
</feature>
<evidence type="ECO:0000256" key="3">
    <source>
        <dbReference type="ARBA" id="ARBA00022801"/>
    </source>
</evidence>
<dbReference type="PROSITE" id="PS00138">
    <property type="entry name" value="SUBTILASE_SER"/>
    <property type="match status" value="1"/>
</dbReference>
<keyword evidence="2 5" id="KW-0645">Protease</keyword>
<accession>A0A1E5PR63</accession>
<feature type="chain" id="PRO_5009183622" evidence="7">
    <location>
        <begin position="43"/>
        <end position="416"/>
    </location>
</feature>
<dbReference type="InterPro" id="IPR023828">
    <property type="entry name" value="Peptidase_S8_Ser-AS"/>
</dbReference>
<dbReference type="InterPro" id="IPR015500">
    <property type="entry name" value="Peptidase_S8_subtilisin-rel"/>
</dbReference>
<dbReference type="PANTHER" id="PTHR43806">
    <property type="entry name" value="PEPTIDASE S8"/>
    <property type="match status" value="1"/>
</dbReference>
<sequence>MRPVGAPSARPRRPSPSIGHMTAFAALLPAAALLATAGTATALPPPHSDATAGAETAPYVVVLKGAPKENSPRVPARALALAAEAAGAGDEVSAVYDTVLDGFAVRTTAARAAALAADPRVASVEPDAEFHTTDTQPQAPWPLDRIDQRALPLDGSYTYPTRGDGVTVYVIDTGINTRHQEFGGRARAGYNGLFLTGSGDCNGHGTHVAATVGGQTYGVAKGVSLVSVKVADCRGSGRLSAMVGGIEWMVRHAARTPATPAVANMSMGGTRSYALEGAVARAVASGITFVVAAGNDGRDACAGSPASVPQAVTVAATDAADRRARFSNHGRCVDISAPGVSVVSAWKGSATATARSSGTSMAAPHVAGVAALIRADGTGRTPAQVAAALTHGAVPDRITGLPAGTPNLLLHTPTAR</sequence>
<feature type="active site" description="Charge relay system" evidence="5">
    <location>
        <position position="204"/>
    </location>
</feature>
<evidence type="ECO:0000256" key="2">
    <source>
        <dbReference type="ARBA" id="ARBA00022670"/>
    </source>
</evidence>
<dbReference type="STRING" id="36818.BGK67_12480"/>
<dbReference type="InterPro" id="IPR023827">
    <property type="entry name" value="Peptidase_S8_Asp-AS"/>
</dbReference>
<name>A0A1E5PR63_9ACTN</name>
<evidence type="ECO:0000256" key="6">
    <source>
        <dbReference type="RuleBase" id="RU003355"/>
    </source>
</evidence>
<dbReference type="SUPFAM" id="SSF52743">
    <property type="entry name" value="Subtilisin-like"/>
    <property type="match status" value="1"/>
</dbReference>
<dbReference type="GO" id="GO:0005615">
    <property type="term" value="C:extracellular space"/>
    <property type="evidence" value="ECO:0007669"/>
    <property type="project" value="TreeGrafter"/>
</dbReference>
<dbReference type="FunFam" id="3.40.50.200:FF:000014">
    <property type="entry name" value="Proteinase K"/>
    <property type="match status" value="1"/>
</dbReference>
<dbReference type="Pfam" id="PF05922">
    <property type="entry name" value="Inhibitor_I9"/>
    <property type="match status" value="1"/>
</dbReference>
<dbReference type="Pfam" id="PF00082">
    <property type="entry name" value="Peptidase_S8"/>
    <property type="match status" value="1"/>
</dbReference>
<keyword evidence="3 5" id="KW-0378">Hydrolase</keyword>
<dbReference type="PROSITE" id="PS51892">
    <property type="entry name" value="SUBTILASE"/>
    <property type="match status" value="1"/>
</dbReference>
<dbReference type="InterPro" id="IPR037045">
    <property type="entry name" value="S8pro/Inhibitor_I9_sf"/>
</dbReference>
<dbReference type="AlphaFoldDB" id="A0A1E5PR63"/>
<keyword evidence="7" id="KW-0732">Signal</keyword>
<comment type="similarity">
    <text evidence="1 5 6">Belongs to the peptidase S8 family.</text>
</comment>
<evidence type="ECO:0000313" key="10">
    <source>
        <dbReference type="EMBL" id="OEJ32048.1"/>
    </source>
</evidence>
<evidence type="ECO:0000256" key="4">
    <source>
        <dbReference type="ARBA" id="ARBA00022825"/>
    </source>
</evidence>
<dbReference type="PRINTS" id="PR00723">
    <property type="entry name" value="SUBTILISIN"/>
</dbReference>
<dbReference type="InterPro" id="IPR036852">
    <property type="entry name" value="Peptidase_S8/S53_dom_sf"/>
</dbReference>
<dbReference type="Proteomes" id="UP000095705">
    <property type="component" value="Unassembled WGS sequence"/>
</dbReference>
<evidence type="ECO:0000259" key="9">
    <source>
        <dbReference type="Pfam" id="PF05922"/>
    </source>
</evidence>
<dbReference type="InterPro" id="IPR034193">
    <property type="entry name" value="PCSK9_ProteinaseK-like"/>
</dbReference>
<dbReference type="PANTHER" id="PTHR43806:SF11">
    <property type="entry name" value="CEREVISIN-RELATED"/>
    <property type="match status" value="1"/>
</dbReference>
<dbReference type="EMBL" id="MEHK01000001">
    <property type="protein sequence ID" value="OEJ32048.1"/>
    <property type="molecule type" value="Genomic_DNA"/>
</dbReference>
<dbReference type="PROSITE" id="PS00136">
    <property type="entry name" value="SUBTILASE_ASP"/>
    <property type="match status" value="1"/>
</dbReference>
<dbReference type="CDD" id="cd04077">
    <property type="entry name" value="Peptidases_S8_PCSK9_ProteinaseK_like"/>
    <property type="match status" value="1"/>
</dbReference>
<evidence type="ECO:0000313" key="11">
    <source>
        <dbReference type="Proteomes" id="UP000095705"/>
    </source>
</evidence>
<feature type="domain" description="Peptidase S8/S53" evidence="8">
    <location>
        <begin position="163"/>
        <end position="393"/>
    </location>
</feature>
<dbReference type="GO" id="GO:0004252">
    <property type="term" value="F:serine-type endopeptidase activity"/>
    <property type="evidence" value="ECO:0007669"/>
    <property type="project" value="UniProtKB-UniRule"/>
</dbReference>
<evidence type="ECO:0000259" key="8">
    <source>
        <dbReference type="Pfam" id="PF00082"/>
    </source>
</evidence>
<dbReference type="Gene3D" id="3.40.50.200">
    <property type="entry name" value="Peptidase S8/S53 domain"/>
    <property type="match status" value="1"/>
</dbReference>
<protein>
    <submittedName>
        <fullName evidence="10">Peptidase S8</fullName>
    </submittedName>
</protein>
<dbReference type="InterPro" id="IPR000209">
    <property type="entry name" value="Peptidase_S8/S53_dom"/>
</dbReference>
<feature type="signal peptide" evidence="7">
    <location>
        <begin position="1"/>
        <end position="42"/>
    </location>
</feature>
<evidence type="ECO:0000256" key="5">
    <source>
        <dbReference type="PROSITE-ProRule" id="PRU01240"/>
    </source>
</evidence>
<proteinExistence type="inferred from homology"/>